<organism evidence="7 8">
    <name type="scientific">Galactobacter valiniphilus</name>
    <dbReference type="NCBI Taxonomy" id="2676122"/>
    <lineage>
        <taxon>Bacteria</taxon>
        <taxon>Bacillati</taxon>
        <taxon>Actinomycetota</taxon>
        <taxon>Actinomycetes</taxon>
        <taxon>Micrococcales</taxon>
        <taxon>Micrococcaceae</taxon>
        <taxon>Galactobacter</taxon>
    </lineage>
</organism>
<reference evidence="7 8" key="1">
    <citation type="submission" date="2018-07" db="EMBL/GenBank/DDBJ databases">
        <title>Arthrobacter sp. nov., isolated from raw cow's milk with high bacterial count.</title>
        <authorList>
            <person name="Hahne J."/>
            <person name="Isele D."/>
            <person name="Lipski A."/>
        </authorList>
    </citation>
    <scope>NUCLEOTIDE SEQUENCE [LARGE SCALE GENOMIC DNA]</scope>
    <source>
        <strain evidence="7 8">JZ R-35</strain>
    </source>
</reference>
<feature type="region of interest" description="Disordered" evidence="6">
    <location>
        <begin position="883"/>
        <end position="906"/>
    </location>
</feature>
<dbReference type="InterPro" id="IPR005372">
    <property type="entry name" value="UPF0182"/>
</dbReference>
<name>A0A399JAI8_9MICC</name>
<evidence type="ECO:0000256" key="5">
    <source>
        <dbReference type="HAMAP-Rule" id="MF_01600"/>
    </source>
</evidence>
<feature type="transmembrane region" description="Helical" evidence="5">
    <location>
        <begin position="199"/>
        <end position="217"/>
    </location>
</feature>
<feature type="transmembrane region" description="Helical" evidence="5">
    <location>
        <begin position="99"/>
        <end position="120"/>
    </location>
</feature>
<evidence type="ECO:0000256" key="6">
    <source>
        <dbReference type="SAM" id="MobiDB-lite"/>
    </source>
</evidence>
<evidence type="ECO:0000256" key="2">
    <source>
        <dbReference type="ARBA" id="ARBA00022692"/>
    </source>
</evidence>
<dbReference type="RefSeq" id="WP_119424326.1">
    <property type="nucleotide sequence ID" value="NZ_QQXK01000010.1"/>
</dbReference>
<dbReference type="PANTHER" id="PTHR39344">
    <property type="entry name" value="UPF0182 PROTEIN SLL1060"/>
    <property type="match status" value="1"/>
</dbReference>
<dbReference type="GO" id="GO:0005886">
    <property type="term" value="C:plasma membrane"/>
    <property type="evidence" value="ECO:0007669"/>
    <property type="project" value="UniProtKB-SubCell"/>
</dbReference>
<keyword evidence="4 5" id="KW-0472">Membrane</keyword>
<sequence>MGPLVPAIIGLVVLVGAFVLFAHFYTDVLWFDQLGFSGVFWTETLTKVILFVIGLLLMGAAVWVQLFLVWRNRPVYAPSERADDPMARFEHQVQSARRLAMIAVPLVIGAFAAITLSTGWQTVQLFLHREPFGETDPQFGLDVGFFVTTLPFLKLAIGFVSSVVLFSGLAGIVAHYLFGGIRLQDRGGLHITRAATWQVAVSVALFLVVQGVSFWMAQYDTVLNQSGRVPGALYTDVHAVIPTRTILAIAAIAVAVLFIVGAAMGRWRLPLIGAAMIVVVGIVAGMIYPAAIQQLQVQPSQKSMERQYIQRNIDMTRSAYGLDQVKVEDYDAKTSPEKDALAKDAATTTNIRLLDPSIVSPAFSQIQQQRGYYTFPDTLAVDRYTVDGKTQDTVIAARELNKDAKEPNSSWVNKHITYTHGYGVVAAYGNRVTSSGDPDFMLGNIPSKGVLADDSKYEPRIYFGQNSPEFSVVGGPEGWEPRELDRPASSNGGEDVRNTFSGDGGPSVGTFFNRLAYAVKFSSMDLMLSDAVNEKSQVLYDRDPQARVRAVAPYLTVDSAAYPAIVDGRVKWIVDAYTTSNQYPYSKSQSFGDAVRDSQTNGSAAVQDQFSNQVNYIRNSVKATVDAYDGKVELYSWEPEEPLLKAWQKVFPNTVKPISEMSAELMEHVRYPEDLFKVQRELLGQYHVTNADSFYDGNDAWQVPNDPTATASAAVSPKQPPYYMSLKLPNASNDSFSLTSSYIPQQSGSSNQRNLMYGFLAADGDAGTTAGEKGKSYGQLTLLKLPTQNPVPGPGQAQQNFNSNQNVSTTLNLLGTSGGSAQVIKGNLLNLPVGGGILYVQPVYVKSTGETSYPSLRKVLVSYGNQVGFADTLSEALDQVFKGSSGAQTGEGGTGPSEGGTTTPNQTEQEKLTAALKQAKDAIAEGQEALKNGDFAKYGTAQSKLQKALEAATEADDAIKAASGEAKPSAEASAPASDGAATPSPSASN</sequence>
<evidence type="ECO:0000313" key="8">
    <source>
        <dbReference type="Proteomes" id="UP000265419"/>
    </source>
</evidence>
<feature type="transmembrane region" description="Helical" evidence="5">
    <location>
        <begin position="237"/>
        <end position="259"/>
    </location>
</feature>
<proteinExistence type="inferred from homology"/>
<feature type="compositionally biased region" description="Low complexity" evidence="6">
    <location>
        <begin position="960"/>
        <end position="989"/>
    </location>
</feature>
<evidence type="ECO:0000256" key="3">
    <source>
        <dbReference type="ARBA" id="ARBA00022989"/>
    </source>
</evidence>
<comment type="similarity">
    <text evidence="5">Belongs to the UPF0182 family.</text>
</comment>
<dbReference type="Proteomes" id="UP000265419">
    <property type="component" value="Unassembled WGS sequence"/>
</dbReference>
<comment type="caution">
    <text evidence="7">The sequence shown here is derived from an EMBL/GenBank/DDBJ whole genome shotgun (WGS) entry which is preliminary data.</text>
</comment>
<dbReference type="HAMAP" id="MF_01600">
    <property type="entry name" value="UPF0182"/>
    <property type="match status" value="1"/>
</dbReference>
<evidence type="ECO:0000256" key="1">
    <source>
        <dbReference type="ARBA" id="ARBA00022475"/>
    </source>
</evidence>
<keyword evidence="2 5" id="KW-0812">Transmembrane</keyword>
<keyword evidence="1 5" id="KW-1003">Cell membrane</keyword>
<evidence type="ECO:0000256" key="4">
    <source>
        <dbReference type="ARBA" id="ARBA00023136"/>
    </source>
</evidence>
<feature type="transmembrane region" description="Helical" evidence="5">
    <location>
        <begin position="155"/>
        <end position="178"/>
    </location>
</feature>
<dbReference type="AlphaFoldDB" id="A0A399JAI8"/>
<feature type="transmembrane region" description="Helical" evidence="5">
    <location>
        <begin position="45"/>
        <end position="70"/>
    </location>
</feature>
<dbReference type="PANTHER" id="PTHR39344:SF1">
    <property type="entry name" value="UPF0182 PROTEIN SLL1060"/>
    <property type="match status" value="1"/>
</dbReference>
<comment type="subcellular location">
    <subcellularLocation>
        <location evidence="5">Cell membrane</location>
        <topology evidence="5">Multi-pass membrane protein</topology>
    </subcellularLocation>
</comment>
<accession>A0A399JAI8</accession>
<dbReference type="EMBL" id="QQXK01000010">
    <property type="protein sequence ID" value="RII42583.1"/>
    <property type="molecule type" value="Genomic_DNA"/>
</dbReference>
<protein>
    <recommendedName>
        <fullName evidence="5">UPF0182 protein DWB68_06450</fullName>
    </recommendedName>
</protein>
<feature type="compositionally biased region" description="Gly residues" evidence="6">
    <location>
        <begin position="889"/>
        <end position="898"/>
    </location>
</feature>
<keyword evidence="8" id="KW-1185">Reference proteome</keyword>
<dbReference type="GO" id="GO:0005576">
    <property type="term" value="C:extracellular region"/>
    <property type="evidence" value="ECO:0007669"/>
    <property type="project" value="TreeGrafter"/>
</dbReference>
<feature type="transmembrane region" description="Helical" evidence="5">
    <location>
        <begin position="271"/>
        <end position="291"/>
    </location>
</feature>
<feature type="region of interest" description="Disordered" evidence="6">
    <location>
        <begin position="954"/>
        <end position="989"/>
    </location>
</feature>
<feature type="region of interest" description="Disordered" evidence="6">
    <location>
        <begin position="477"/>
        <end position="500"/>
    </location>
</feature>
<dbReference type="Pfam" id="PF03699">
    <property type="entry name" value="UPF0182"/>
    <property type="match status" value="1"/>
</dbReference>
<evidence type="ECO:0000313" key="7">
    <source>
        <dbReference type="EMBL" id="RII42583.1"/>
    </source>
</evidence>
<feature type="transmembrane region" description="Helical" evidence="5">
    <location>
        <begin position="7"/>
        <end position="25"/>
    </location>
</feature>
<gene>
    <name evidence="7" type="ORF">DWB68_06450</name>
</gene>
<keyword evidence="3 5" id="KW-1133">Transmembrane helix</keyword>